<comment type="subcellular location">
    <subcellularLocation>
        <location evidence="1">Membrane</location>
        <topology evidence="1">Single-pass type I membrane protein</topology>
    </subcellularLocation>
</comment>
<evidence type="ECO:0000256" key="7">
    <source>
        <dbReference type="ARBA" id="ARBA00023136"/>
    </source>
</evidence>
<dbReference type="InterPro" id="IPR013783">
    <property type="entry name" value="Ig-like_fold"/>
</dbReference>
<name>A0A1A7WP87_9TELE</name>
<keyword evidence="6 11" id="KW-1133">Transmembrane helix</keyword>
<dbReference type="Pfam" id="PF00041">
    <property type="entry name" value="fn3"/>
    <property type="match status" value="2"/>
</dbReference>
<evidence type="ECO:0000256" key="6">
    <source>
        <dbReference type="ARBA" id="ARBA00022989"/>
    </source>
</evidence>
<dbReference type="SUPFAM" id="SSF49265">
    <property type="entry name" value="Fibronectin type III"/>
    <property type="match status" value="3"/>
</dbReference>
<evidence type="ECO:0000259" key="13">
    <source>
        <dbReference type="PROSITE" id="PS50853"/>
    </source>
</evidence>
<keyword evidence="9" id="KW-0325">Glycoprotein</keyword>
<evidence type="ECO:0000256" key="11">
    <source>
        <dbReference type="SAM" id="Phobius"/>
    </source>
</evidence>
<keyword evidence="5" id="KW-0677">Repeat</keyword>
<evidence type="ECO:0000313" key="14">
    <source>
        <dbReference type="EMBL" id="SBP07431.1"/>
    </source>
</evidence>
<dbReference type="PROSITE" id="PS50853">
    <property type="entry name" value="FN3"/>
    <property type="match status" value="4"/>
</dbReference>
<dbReference type="InterPro" id="IPR052672">
    <property type="entry name" value="Type1_Cytokine_Rcpt_Type2"/>
</dbReference>
<feature type="domain" description="Fibronectin type-III" evidence="13">
    <location>
        <begin position="424"/>
        <end position="523"/>
    </location>
</feature>
<reference evidence="14" key="1">
    <citation type="submission" date="2016-05" db="EMBL/GenBank/DDBJ databases">
        <authorList>
            <person name="Lavstsen T."/>
            <person name="Jespersen J.S."/>
        </authorList>
    </citation>
    <scope>NUCLEOTIDE SEQUENCE</scope>
    <source>
        <tissue evidence="14">Brain</tissue>
    </source>
</reference>
<dbReference type="InterPro" id="IPR003961">
    <property type="entry name" value="FN3_dom"/>
</dbReference>
<accession>A0A1A7WP87</accession>
<dbReference type="EMBL" id="HADW01006031">
    <property type="protein sequence ID" value="SBP07431.1"/>
    <property type="molecule type" value="Transcribed_RNA"/>
</dbReference>
<evidence type="ECO:0000256" key="12">
    <source>
        <dbReference type="SAM" id="SignalP"/>
    </source>
</evidence>
<evidence type="ECO:0000256" key="1">
    <source>
        <dbReference type="ARBA" id="ARBA00004479"/>
    </source>
</evidence>
<dbReference type="PANTHER" id="PTHR48423">
    <property type="entry name" value="INTERLEUKIN-27 RECEPTOR SUBUNIT ALPHA"/>
    <property type="match status" value="1"/>
</dbReference>
<dbReference type="CDD" id="cd00063">
    <property type="entry name" value="FN3"/>
    <property type="match status" value="3"/>
</dbReference>
<keyword evidence="7 11" id="KW-0472">Membrane</keyword>
<feature type="signal peptide" evidence="12">
    <location>
        <begin position="1"/>
        <end position="24"/>
    </location>
</feature>
<feature type="compositionally biased region" description="Polar residues" evidence="10">
    <location>
        <begin position="676"/>
        <end position="685"/>
    </location>
</feature>
<feature type="transmembrane region" description="Helical" evidence="11">
    <location>
        <begin position="526"/>
        <end position="550"/>
    </location>
</feature>
<evidence type="ECO:0000256" key="9">
    <source>
        <dbReference type="ARBA" id="ARBA00023180"/>
    </source>
</evidence>
<reference evidence="14" key="2">
    <citation type="submission" date="2016-06" db="EMBL/GenBank/DDBJ databases">
        <title>The genome of a short-lived fish provides insights into sex chromosome evolution and the genetic control of aging.</title>
        <authorList>
            <person name="Reichwald K."/>
            <person name="Felder M."/>
            <person name="Petzold A."/>
            <person name="Koch P."/>
            <person name="Groth M."/>
            <person name="Platzer M."/>
        </authorList>
    </citation>
    <scope>NUCLEOTIDE SEQUENCE</scope>
    <source>
        <tissue evidence="14">Brain</tissue>
    </source>
</reference>
<dbReference type="Gene3D" id="2.60.40.10">
    <property type="entry name" value="Immunoglobulins"/>
    <property type="match status" value="5"/>
</dbReference>
<feature type="domain" description="Fibronectin type-III" evidence="13">
    <location>
        <begin position="29"/>
        <end position="123"/>
    </location>
</feature>
<feature type="region of interest" description="Disordered" evidence="10">
    <location>
        <begin position="662"/>
        <end position="699"/>
    </location>
</feature>
<evidence type="ECO:0000256" key="3">
    <source>
        <dbReference type="ARBA" id="ARBA00022692"/>
    </source>
</evidence>
<evidence type="ECO:0000256" key="8">
    <source>
        <dbReference type="ARBA" id="ARBA00023170"/>
    </source>
</evidence>
<feature type="domain" description="Fibronectin type-III" evidence="13">
    <location>
        <begin position="326"/>
        <end position="422"/>
    </location>
</feature>
<feature type="domain" description="Fibronectin type-III" evidence="13">
    <location>
        <begin position="125"/>
        <end position="219"/>
    </location>
</feature>
<dbReference type="AlphaFoldDB" id="A0A1A7WP87"/>
<feature type="chain" id="PRO_5008362444" evidence="12">
    <location>
        <begin position="25"/>
        <end position="699"/>
    </location>
</feature>
<dbReference type="InterPro" id="IPR036116">
    <property type="entry name" value="FN3_sf"/>
</dbReference>
<dbReference type="GO" id="GO:0005886">
    <property type="term" value="C:plasma membrane"/>
    <property type="evidence" value="ECO:0007669"/>
    <property type="project" value="UniProtKB-ARBA"/>
</dbReference>
<proteinExistence type="inferred from homology"/>
<comment type="similarity">
    <text evidence="2">Belongs to the type I cytokine receptor family. Type 2 subfamily.</text>
</comment>
<keyword evidence="3 11" id="KW-0812">Transmembrane</keyword>
<dbReference type="SMART" id="SM00060">
    <property type="entry name" value="FN3"/>
    <property type="match status" value="4"/>
</dbReference>
<keyword evidence="4 12" id="KW-0732">Signal</keyword>
<evidence type="ECO:0000256" key="10">
    <source>
        <dbReference type="SAM" id="MobiDB-lite"/>
    </source>
</evidence>
<sequence length="699" mass="78705">MATPTTRWLLPILLVILPSGYPSSGPPTPPSEPECYRPCSSHSCSVIRCVWSPEPESDRTTNYSLHWEPTNTDDELITGGSSSDGLIHREHFRSHEELRVWVQAQNQNGSVKSQEVLIDTEAIKKPPPPTFLSNHQGSLEVSWSVTCGLQLSVGTCDVRYRTEDDQGWPQAQYEDGLHSSFEVPDPRPGSEYEFQVRCACDSSLMSDWSEIYRIRSADAAPVGEVDVWMDCVTPFPSFDCFLIWKNLSTSEARGFILGYEVTVSYSNGTVKHINVSTVDSSNLWVYDEMKWYLTSSLKDVSSVYVSAYNSIGIGNAAHLVVPELDEPIDDQIIDVQMTEENLTVSWTLPPHHPDNVKQYVVQYRECSPGKGLDWIKVDKSQRKVSFKGAFKKYTSYQVSLSAMSDSNQVRWLSAAVAYSVQGVPSMVPSFKVSVIAATDVTLFWEPVSCSKQNGKILHYQIGVVHTETQKVYTVSVSPDHGTMTYKLPDLSPGQEYKVWIRAVTAAGPGPKVTTTLKTKHDEDFGYLIYILVPVGFLFILTFIFVALCVVRGPRKVCPVLPHCLYEKVPDPSNSHIFKHMKYQISEPLNWICIPLYEPNPKISLLEIVEVKSKALGPNRLTRPVMENDCLQASSTDDQREETIIEDKGRTVPRFGREEYSKMIDSDEERSEEWNSSDDGQFSSGYEQHFMPNPLEILQN</sequence>
<organism evidence="14">
    <name type="scientific">Iconisemion striatum</name>
    <dbReference type="NCBI Taxonomy" id="60296"/>
    <lineage>
        <taxon>Eukaryota</taxon>
        <taxon>Metazoa</taxon>
        <taxon>Chordata</taxon>
        <taxon>Craniata</taxon>
        <taxon>Vertebrata</taxon>
        <taxon>Euteleostomi</taxon>
        <taxon>Actinopterygii</taxon>
        <taxon>Neopterygii</taxon>
        <taxon>Teleostei</taxon>
        <taxon>Neoteleostei</taxon>
        <taxon>Acanthomorphata</taxon>
        <taxon>Ovalentaria</taxon>
        <taxon>Atherinomorphae</taxon>
        <taxon>Cyprinodontiformes</taxon>
        <taxon>Nothobranchiidae</taxon>
        <taxon>Iconisemion</taxon>
    </lineage>
</organism>
<evidence type="ECO:0000256" key="5">
    <source>
        <dbReference type="ARBA" id="ARBA00022737"/>
    </source>
</evidence>
<gene>
    <name evidence="14" type="primary">IL12RB2L</name>
</gene>
<keyword evidence="8 14" id="KW-0675">Receptor</keyword>
<evidence type="ECO:0000256" key="4">
    <source>
        <dbReference type="ARBA" id="ARBA00022729"/>
    </source>
</evidence>
<dbReference type="PANTHER" id="PTHR48423:SF1">
    <property type="entry name" value="INTERLEUKIN-27 RECEPTOR SUBUNIT ALPHA"/>
    <property type="match status" value="1"/>
</dbReference>
<protein>
    <submittedName>
        <fullName evidence="14">Interleukin 12 receptor, beta 2a, like</fullName>
    </submittedName>
</protein>
<evidence type="ECO:0000256" key="2">
    <source>
        <dbReference type="ARBA" id="ARBA00008921"/>
    </source>
</evidence>